<dbReference type="GO" id="GO:0016020">
    <property type="term" value="C:membrane"/>
    <property type="evidence" value="ECO:0007669"/>
    <property type="project" value="InterPro"/>
</dbReference>
<dbReference type="SUPFAM" id="SSF103481">
    <property type="entry name" value="Multidrug resistance efflux transporter EmrE"/>
    <property type="match status" value="2"/>
</dbReference>
<feature type="transmembrane region" description="Helical" evidence="1">
    <location>
        <begin position="181"/>
        <end position="202"/>
    </location>
</feature>
<feature type="transmembrane region" description="Helical" evidence="1">
    <location>
        <begin position="72"/>
        <end position="94"/>
    </location>
</feature>
<organism evidence="3">
    <name type="scientific">uncultured Thiotrichaceae bacterium</name>
    <dbReference type="NCBI Taxonomy" id="298394"/>
    <lineage>
        <taxon>Bacteria</taxon>
        <taxon>Pseudomonadati</taxon>
        <taxon>Pseudomonadota</taxon>
        <taxon>Gammaproteobacteria</taxon>
        <taxon>Thiotrichales</taxon>
        <taxon>Thiotrichaceae</taxon>
        <taxon>environmental samples</taxon>
    </lineage>
</organism>
<feature type="transmembrane region" description="Helical" evidence="1">
    <location>
        <begin position="100"/>
        <end position="118"/>
    </location>
</feature>
<gene>
    <name evidence="3" type="ORF">HELGO_WM9614</name>
</gene>
<keyword evidence="1" id="KW-0812">Transmembrane</keyword>
<accession>A0A6S6UJP1</accession>
<evidence type="ECO:0000313" key="3">
    <source>
        <dbReference type="EMBL" id="CAA6828780.1"/>
    </source>
</evidence>
<feature type="transmembrane region" description="Helical" evidence="1">
    <location>
        <begin position="150"/>
        <end position="169"/>
    </location>
</feature>
<feature type="non-terminal residue" evidence="3">
    <location>
        <position position="291"/>
    </location>
</feature>
<dbReference type="InterPro" id="IPR037185">
    <property type="entry name" value="EmrE-like"/>
</dbReference>
<proteinExistence type="predicted"/>
<feature type="transmembrane region" description="Helical" evidence="1">
    <location>
        <begin position="208"/>
        <end position="225"/>
    </location>
</feature>
<feature type="domain" description="EamA" evidence="2">
    <location>
        <begin position="9"/>
        <end position="140"/>
    </location>
</feature>
<name>A0A6S6UJP1_9GAMM</name>
<reference evidence="3" key="1">
    <citation type="submission" date="2020-01" db="EMBL/GenBank/DDBJ databases">
        <authorList>
            <person name="Meier V. D."/>
            <person name="Meier V D."/>
        </authorList>
    </citation>
    <scope>NUCLEOTIDE SEQUENCE</scope>
    <source>
        <strain evidence="3">HLG_WM_MAG_07</strain>
    </source>
</reference>
<feature type="transmembrane region" description="Helical" evidence="1">
    <location>
        <begin position="262"/>
        <end position="281"/>
    </location>
</feature>
<feature type="domain" description="EamA" evidence="2">
    <location>
        <begin position="150"/>
        <end position="277"/>
    </location>
</feature>
<dbReference type="PANTHER" id="PTHR22911">
    <property type="entry name" value="ACYL-MALONYL CONDENSING ENZYME-RELATED"/>
    <property type="match status" value="1"/>
</dbReference>
<dbReference type="Gene3D" id="1.10.3730.20">
    <property type="match status" value="1"/>
</dbReference>
<dbReference type="Pfam" id="PF00892">
    <property type="entry name" value="EamA"/>
    <property type="match status" value="2"/>
</dbReference>
<keyword evidence="1" id="KW-0472">Membrane</keyword>
<feature type="transmembrane region" description="Helical" evidence="1">
    <location>
        <begin position="125"/>
        <end position="144"/>
    </location>
</feature>
<sequence>MNSNPKLLAIGLTIVAAAILAGMDSLGKILMRDFDTEQVTWARYFFHAIFVTVIFSLQGYRDFFVPKSPKIQILRGICMVGVTFSLYVSIQSISLAEATAFMYLSPVLITLLAGVFLGEVIKAQHLFAVFLGFLGVLIITKPGFREFNPAMLLAFFASFLLALYFLLTSKIASIDNPRTSLFYASIVGAVILTVLLPFSWIAPSFTQWLLLISMGGLGALGHFLLIKAYSLVPASALSPYLNAQVIAATIFSVLVFGDVLEWNFFLGTGLIVGAGLFLWFYQRYGSMRRVA</sequence>
<feature type="transmembrane region" description="Helical" evidence="1">
    <location>
        <begin position="237"/>
        <end position="256"/>
    </location>
</feature>
<dbReference type="PANTHER" id="PTHR22911:SF103">
    <property type="entry name" value="BLR2811 PROTEIN"/>
    <property type="match status" value="1"/>
</dbReference>
<feature type="transmembrane region" description="Helical" evidence="1">
    <location>
        <begin position="41"/>
        <end position="60"/>
    </location>
</feature>
<evidence type="ECO:0000259" key="2">
    <source>
        <dbReference type="Pfam" id="PF00892"/>
    </source>
</evidence>
<protein>
    <submittedName>
        <fullName evidence="3">Threonine/homoserine efflux transporter RhtA</fullName>
    </submittedName>
</protein>
<dbReference type="EMBL" id="CACVAY010000151">
    <property type="protein sequence ID" value="CAA6828780.1"/>
    <property type="molecule type" value="Genomic_DNA"/>
</dbReference>
<evidence type="ECO:0000256" key="1">
    <source>
        <dbReference type="SAM" id="Phobius"/>
    </source>
</evidence>
<dbReference type="AlphaFoldDB" id="A0A6S6UJP1"/>
<keyword evidence="1" id="KW-1133">Transmembrane helix</keyword>
<dbReference type="InterPro" id="IPR000620">
    <property type="entry name" value="EamA_dom"/>
</dbReference>